<keyword evidence="3" id="KW-0813">Transport</keyword>
<feature type="transmembrane region" description="Helical" evidence="8">
    <location>
        <begin position="38"/>
        <end position="57"/>
    </location>
</feature>
<evidence type="ECO:0000313" key="10">
    <source>
        <dbReference type="Proteomes" id="UP000737113"/>
    </source>
</evidence>
<sequence length="324" mass="34175">MPAILTPLLAVVGIMLLGALIQKLRLLPADTDQVLNQYVYYVAFPAIMLIALAQTPIIEILQWGFILGYGLAMLVTYFSVFWLSLWATPGDKAIAAMRALNTSFGNTAFIGIPLLVILFPGQQSALVAAAIASLLSVLMFAVALVSVELANPKAKLAHPLMTMLNALARNPIVIGSLFGVALSALALPLPAGLALMLQQIGNTSSPCALFAIGMVLTKAMGREAQEGPEAPPAFGGRNLAELGLLNLFKLILQPALALVLLQLLGVTDAYLSMGVLLAALPTAASVYLLAQRYQVLVGTSANTILLGTLLTFISLPLLDYLLKT</sequence>
<protein>
    <submittedName>
        <fullName evidence="9">AEC family transporter</fullName>
    </submittedName>
</protein>
<feature type="transmembrane region" description="Helical" evidence="8">
    <location>
        <begin position="125"/>
        <end position="151"/>
    </location>
</feature>
<dbReference type="InterPro" id="IPR004776">
    <property type="entry name" value="Mem_transp_PIN-like"/>
</dbReference>
<feature type="transmembrane region" description="Helical" evidence="8">
    <location>
        <begin position="270"/>
        <end position="290"/>
    </location>
</feature>
<proteinExistence type="inferred from homology"/>
<dbReference type="AlphaFoldDB" id="A0A972G230"/>
<dbReference type="InterPro" id="IPR038770">
    <property type="entry name" value="Na+/solute_symporter_sf"/>
</dbReference>
<name>A0A972G230_9GAMM</name>
<dbReference type="GO" id="GO:0005886">
    <property type="term" value="C:plasma membrane"/>
    <property type="evidence" value="ECO:0007669"/>
    <property type="project" value="UniProtKB-SubCell"/>
</dbReference>
<feature type="transmembrane region" description="Helical" evidence="8">
    <location>
        <begin position="6"/>
        <end position="26"/>
    </location>
</feature>
<comment type="subcellular location">
    <subcellularLocation>
        <location evidence="1">Cell membrane</location>
        <topology evidence="1">Multi-pass membrane protein</topology>
    </subcellularLocation>
</comment>
<comment type="caution">
    <text evidence="9">The sequence shown here is derived from an EMBL/GenBank/DDBJ whole genome shotgun (WGS) entry which is preliminary data.</text>
</comment>
<evidence type="ECO:0000256" key="8">
    <source>
        <dbReference type="SAM" id="Phobius"/>
    </source>
</evidence>
<feature type="transmembrane region" description="Helical" evidence="8">
    <location>
        <begin position="99"/>
        <end position="119"/>
    </location>
</feature>
<feature type="transmembrane region" description="Helical" evidence="8">
    <location>
        <begin position="172"/>
        <end position="197"/>
    </location>
</feature>
<dbReference type="Proteomes" id="UP000737113">
    <property type="component" value="Unassembled WGS sequence"/>
</dbReference>
<keyword evidence="5 8" id="KW-0812">Transmembrane</keyword>
<feature type="transmembrane region" description="Helical" evidence="8">
    <location>
        <begin position="63"/>
        <end position="87"/>
    </location>
</feature>
<evidence type="ECO:0000256" key="5">
    <source>
        <dbReference type="ARBA" id="ARBA00022692"/>
    </source>
</evidence>
<dbReference type="RefSeq" id="WP_169564502.1">
    <property type="nucleotide sequence ID" value="NZ_JAAXYH010000007.1"/>
</dbReference>
<accession>A0A972G230</accession>
<feature type="transmembrane region" description="Helical" evidence="8">
    <location>
        <begin position="242"/>
        <end position="264"/>
    </location>
</feature>
<evidence type="ECO:0000256" key="6">
    <source>
        <dbReference type="ARBA" id="ARBA00022989"/>
    </source>
</evidence>
<evidence type="ECO:0000256" key="3">
    <source>
        <dbReference type="ARBA" id="ARBA00022448"/>
    </source>
</evidence>
<keyword evidence="4" id="KW-1003">Cell membrane</keyword>
<evidence type="ECO:0000256" key="1">
    <source>
        <dbReference type="ARBA" id="ARBA00004651"/>
    </source>
</evidence>
<evidence type="ECO:0000256" key="4">
    <source>
        <dbReference type="ARBA" id="ARBA00022475"/>
    </source>
</evidence>
<dbReference type="EMBL" id="JAAXYH010000007">
    <property type="protein sequence ID" value="NMH65774.1"/>
    <property type="molecule type" value="Genomic_DNA"/>
</dbReference>
<evidence type="ECO:0000313" key="9">
    <source>
        <dbReference type="EMBL" id="NMH65774.1"/>
    </source>
</evidence>
<evidence type="ECO:0000256" key="2">
    <source>
        <dbReference type="ARBA" id="ARBA00010145"/>
    </source>
</evidence>
<dbReference type="Pfam" id="PF03547">
    <property type="entry name" value="Mem_trans"/>
    <property type="match status" value="1"/>
</dbReference>
<feature type="transmembrane region" description="Helical" evidence="8">
    <location>
        <begin position="203"/>
        <end position="221"/>
    </location>
</feature>
<feature type="transmembrane region" description="Helical" evidence="8">
    <location>
        <begin position="302"/>
        <end position="322"/>
    </location>
</feature>
<evidence type="ECO:0000256" key="7">
    <source>
        <dbReference type="ARBA" id="ARBA00023136"/>
    </source>
</evidence>
<dbReference type="PANTHER" id="PTHR36838">
    <property type="entry name" value="AUXIN EFFLUX CARRIER FAMILY PROTEIN"/>
    <property type="match status" value="1"/>
</dbReference>
<gene>
    <name evidence="9" type="ORF">HC757_11415</name>
</gene>
<dbReference type="GO" id="GO:0055085">
    <property type="term" value="P:transmembrane transport"/>
    <property type="evidence" value="ECO:0007669"/>
    <property type="project" value="InterPro"/>
</dbReference>
<organism evidence="9 10">
    <name type="scientific">Shewanella salipaludis</name>
    <dbReference type="NCBI Taxonomy" id="2723052"/>
    <lineage>
        <taxon>Bacteria</taxon>
        <taxon>Pseudomonadati</taxon>
        <taxon>Pseudomonadota</taxon>
        <taxon>Gammaproteobacteria</taxon>
        <taxon>Alteromonadales</taxon>
        <taxon>Shewanellaceae</taxon>
        <taxon>Shewanella</taxon>
    </lineage>
</organism>
<keyword evidence="7 8" id="KW-0472">Membrane</keyword>
<comment type="similarity">
    <text evidence="2">Belongs to the auxin efflux carrier (TC 2.A.69) family.</text>
</comment>
<dbReference type="PANTHER" id="PTHR36838:SF3">
    <property type="entry name" value="TRANSPORTER AUXIN EFFLUX CARRIER EC FAMILY"/>
    <property type="match status" value="1"/>
</dbReference>
<reference evidence="9" key="1">
    <citation type="submission" date="2020-04" db="EMBL/GenBank/DDBJ databases">
        <title>Description of Shewanella salipaludis sp. nov., isolated from a salt marsh.</title>
        <authorList>
            <person name="Park S."/>
            <person name="Yoon J.-H."/>
        </authorList>
    </citation>
    <scope>NUCLEOTIDE SEQUENCE</scope>
    <source>
        <strain evidence="9">SHSM-M6</strain>
    </source>
</reference>
<dbReference type="Gene3D" id="1.20.1530.20">
    <property type="match status" value="1"/>
</dbReference>
<keyword evidence="6 8" id="KW-1133">Transmembrane helix</keyword>
<keyword evidence="10" id="KW-1185">Reference proteome</keyword>